<dbReference type="PANTHER" id="PTHR39450:SF1">
    <property type="entry name" value="DUF1667 DOMAIN-CONTAINING PROTEIN"/>
    <property type="match status" value="1"/>
</dbReference>
<evidence type="ECO:0000313" key="2">
    <source>
        <dbReference type="Proteomes" id="UP000677305"/>
    </source>
</evidence>
<evidence type="ECO:0000313" key="1">
    <source>
        <dbReference type="EMBL" id="QUH30704.1"/>
    </source>
</evidence>
<dbReference type="Gene3D" id="3.10.530.10">
    <property type="entry name" value="CPE0013-like"/>
    <property type="match status" value="1"/>
</dbReference>
<organism evidence="1 2">
    <name type="scientific">Vallitalea guaymasensis</name>
    <dbReference type="NCBI Taxonomy" id="1185412"/>
    <lineage>
        <taxon>Bacteria</taxon>
        <taxon>Bacillati</taxon>
        <taxon>Bacillota</taxon>
        <taxon>Clostridia</taxon>
        <taxon>Lachnospirales</taxon>
        <taxon>Vallitaleaceae</taxon>
        <taxon>Vallitalea</taxon>
    </lineage>
</organism>
<dbReference type="SUPFAM" id="SSF160148">
    <property type="entry name" value="CPE0013-like"/>
    <property type="match status" value="1"/>
</dbReference>
<protein>
    <submittedName>
        <fullName evidence="1">DUF1667 domain-containing protein</fullName>
    </submittedName>
</protein>
<dbReference type="Proteomes" id="UP000677305">
    <property type="component" value="Chromosome"/>
</dbReference>
<sequence>MKKEFTCIVCPMSCHLTVYQEGDNIIVEGNTCNRGKVFGENEYVNPKRMLTTTVKIDGSHLKRLPVISNDEIPKSKIFECVNELYKMTVRAPINRGDIIIKDICNTNVDIVASRSIAKIS</sequence>
<dbReference type="RefSeq" id="WP_212690842.1">
    <property type="nucleotide sequence ID" value="NZ_CP058561.1"/>
</dbReference>
<gene>
    <name evidence="1" type="ORF">HYG85_17985</name>
</gene>
<name>A0A8J8MCV6_9FIRM</name>
<dbReference type="EMBL" id="CP058561">
    <property type="protein sequence ID" value="QUH30704.1"/>
    <property type="molecule type" value="Genomic_DNA"/>
</dbReference>
<dbReference type="AlphaFoldDB" id="A0A8J8MCV6"/>
<keyword evidence="2" id="KW-1185">Reference proteome</keyword>
<accession>A0A8J8MCV6</accession>
<dbReference type="InterPro" id="IPR012460">
    <property type="entry name" value="DUF1667"/>
</dbReference>
<dbReference type="InterPro" id="IPR036593">
    <property type="entry name" value="CPE0013-like_sf"/>
</dbReference>
<dbReference type="KEGG" id="vgu:HYG85_17985"/>
<proteinExistence type="predicted"/>
<dbReference type="Pfam" id="PF07892">
    <property type="entry name" value="DUF1667"/>
    <property type="match status" value="1"/>
</dbReference>
<reference evidence="1 2" key="1">
    <citation type="submission" date="2020-07" db="EMBL/GenBank/DDBJ databases">
        <title>Vallitalea guaymasensis genome.</title>
        <authorList>
            <person name="Postec A."/>
        </authorList>
    </citation>
    <scope>NUCLEOTIDE SEQUENCE [LARGE SCALE GENOMIC DNA]</scope>
    <source>
        <strain evidence="1 2">Ra1766G1</strain>
    </source>
</reference>
<dbReference type="PANTHER" id="PTHR39450">
    <property type="entry name" value="MOLYBDOPTERIN OXIDOREDUCTASE, 4FE-4S CLUSTER-BINDING SUBUNIT"/>
    <property type="match status" value="1"/>
</dbReference>